<keyword evidence="5" id="KW-1185">Reference proteome</keyword>
<dbReference type="GeneID" id="89968953"/>
<dbReference type="SUPFAM" id="SSF101751">
    <property type="entry name" value="Hydrophobin II, HfbII"/>
    <property type="match status" value="1"/>
</dbReference>
<gene>
    <name evidence="4" type="primary">TH1</name>
    <name evidence="4" type="ORF">LTR84_000731</name>
</gene>
<evidence type="ECO:0000313" key="4">
    <source>
        <dbReference type="EMBL" id="KAK5064897.1"/>
    </source>
</evidence>
<dbReference type="RefSeq" id="XP_064712221.1">
    <property type="nucleotide sequence ID" value="XM_064844361.1"/>
</dbReference>
<dbReference type="CDD" id="cd23508">
    <property type="entry name" value="hydrophobin_II"/>
    <property type="match status" value="1"/>
</dbReference>
<comment type="caution">
    <text evidence="4">The sequence shown here is derived from an EMBL/GenBank/DDBJ whole genome shotgun (WGS) entry which is preliminary data.</text>
</comment>
<sequence>MHFQAVVIALAGASTAMAAALPGKSTLMDRQVLLCSGLGSTPLCCATDVLGVADLDCAAPPETPTSADNFGEICAAIGQRARCCLLPILEQGLICSAP</sequence>
<proteinExistence type="inferred from homology"/>
<evidence type="ECO:0000256" key="2">
    <source>
        <dbReference type="ARBA" id="ARBA00023157"/>
    </source>
</evidence>
<dbReference type="GO" id="GO:0005576">
    <property type="term" value="C:extracellular region"/>
    <property type="evidence" value="ECO:0007669"/>
    <property type="project" value="InterPro"/>
</dbReference>
<evidence type="ECO:0000256" key="1">
    <source>
        <dbReference type="ARBA" id="ARBA00009576"/>
    </source>
</evidence>
<keyword evidence="2" id="KW-1015">Disulfide bond</keyword>
<dbReference type="Gene3D" id="3.20.120.10">
    <property type="entry name" value="Hydrophobin"/>
    <property type="match status" value="1"/>
</dbReference>
<feature type="signal peptide" evidence="3">
    <location>
        <begin position="1"/>
        <end position="20"/>
    </location>
</feature>
<dbReference type="Proteomes" id="UP001358417">
    <property type="component" value="Unassembled WGS sequence"/>
</dbReference>
<dbReference type="Pfam" id="PF06766">
    <property type="entry name" value="Hydrophobin_2"/>
    <property type="match status" value="1"/>
</dbReference>
<dbReference type="InterPro" id="IPR010636">
    <property type="entry name" value="Class_II_hydrophobin"/>
</dbReference>
<organism evidence="4 5">
    <name type="scientific">Exophiala bonariae</name>
    <dbReference type="NCBI Taxonomy" id="1690606"/>
    <lineage>
        <taxon>Eukaryota</taxon>
        <taxon>Fungi</taxon>
        <taxon>Dikarya</taxon>
        <taxon>Ascomycota</taxon>
        <taxon>Pezizomycotina</taxon>
        <taxon>Eurotiomycetes</taxon>
        <taxon>Chaetothyriomycetidae</taxon>
        <taxon>Chaetothyriales</taxon>
        <taxon>Herpotrichiellaceae</taxon>
        <taxon>Exophiala</taxon>
    </lineage>
</organism>
<dbReference type="InterPro" id="IPR036686">
    <property type="entry name" value="Class_II_Hydrophobin_sf"/>
</dbReference>
<evidence type="ECO:0000313" key="5">
    <source>
        <dbReference type="Proteomes" id="UP001358417"/>
    </source>
</evidence>
<name>A0AAV9NUW6_9EURO</name>
<dbReference type="EMBL" id="JAVRRD010000001">
    <property type="protein sequence ID" value="KAK5064897.1"/>
    <property type="molecule type" value="Genomic_DNA"/>
</dbReference>
<dbReference type="PANTHER" id="PTHR42341:SF1">
    <property type="entry name" value="HYDROPHOBIN"/>
    <property type="match status" value="1"/>
</dbReference>
<accession>A0AAV9NUW6</accession>
<keyword evidence="3" id="KW-0732">Signal</keyword>
<evidence type="ECO:0000256" key="3">
    <source>
        <dbReference type="SAM" id="SignalP"/>
    </source>
</evidence>
<dbReference type="AlphaFoldDB" id="A0AAV9NUW6"/>
<reference evidence="4 5" key="1">
    <citation type="submission" date="2023-08" db="EMBL/GenBank/DDBJ databases">
        <title>Black Yeasts Isolated from many extreme environments.</title>
        <authorList>
            <person name="Coleine C."/>
            <person name="Stajich J.E."/>
            <person name="Selbmann L."/>
        </authorList>
    </citation>
    <scope>NUCLEOTIDE SEQUENCE [LARGE SCALE GENOMIC DNA]</scope>
    <source>
        <strain evidence="4 5">CCFEE 5792</strain>
    </source>
</reference>
<protein>
    <submittedName>
        <fullName evidence="4">Beta ketoadipyl CoA thiolase, th1</fullName>
    </submittedName>
</protein>
<dbReference type="PANTHER" id="PTHR42341">
    <property type="entry name" value="HYDROPHOBIN"/>
    <property type="match status" value="1"/>
</dbReference>
<feature type="chain" id="PRO_5043440693" evidence="3">
    <location>
        <begin position="21"/>
        <end position="98"/>
    </location>
</feature>
<comment type="similarity">
    <text evidence="1">Belongs to the cerato-ulmin hydrophobin family.</text>
</comment>